<dbReference type="KEGG" id="poz:I0K15_06080"/>
<dbReference type="CDD" id="cd12952">
    <property type="entry name" value="MMP_ACEL2062"/>
    <property type="match status" value="1"/>
</dbReference>
<dbReference type="InterPro" id="IPR010428">
    <property type="entry name" value="Zincin_1"/>
</dbReference>
<dbReference type="AlphaFoldDB" id="A0A7S9LV53"/>
<sequence length="134" mass="15236">MDEPDILPPGLAEIEAMARRALDALPAEIREQCGDVALRIEDFAEQEVLDGLGIEDPFELTGLYDGVALTEKSVADQREGPDQVFLYRRPILEEWIDRGDVGLEELVSHVLVHEIAHHFGWSDERIMQIDDWTR</sequence>
<proteinExistence type="predicted"/>
<dbReference type="EMBL" id="CP064942">
    <property type="protein sequence ID" value="QPH55305.1"/>
    <property type="molecule type" value="Genomic_DNA"/>
</dbReference>
<protein>
    <submittedName>
        <fullName evidence="1">Metallopeptidase family protein</fullName>
    </submittedName>
</protein>
<dbReference type="InterPro" id="IPR038555">
    <property type="entry name" value="Zincin_1_sf"/>
</dbReference>
<dbReference type="RefSeq" id="WP_196104504.1">
    <property type="nucleotide sequence ID" value="NZ_CP064942.1"/>
</dbReference>
<evidence type="ECO:0000313" key="1">
    <source>
        <dbReference type="EMBL" id="QPH55305.1"/>
    </source>
</evidence>
<organism evidence="1 2">
    <name type="scientific">Pontivivens ytuae</name>
    <dbReference type="NCBI Taxonomy" id="2789856"/>
    <lineage>
        <taxon>Bacteria</taxon>
        <taxon>Pseudomonadati</taxon>
        <taxon>Pseudomonadota</taxon>
        <taxon>Alphaproteobacteria</taxon>
        <taxon>Rhodobacterales</taxon>
        <taxon>Paracoccaceae</taxon>
        <taxon>Pontivivens</taxon>
    </lineage>
</organism>
<gene>
    <name evidence="1" type="ORF">I0K15_06080</name>
</gene>
<dbReference type="Gene3D" id="3.30.2010.20">
    <property type="match status" value="1"/>
</dbReference>
<dbReference type="Pfam" id="PF06262">
    <property type="entry name" value="Zincin_1"/>
    <property type="match status" value="1"/>
</dbReference>
<dbReference type="Proteomes" id="UP000594800">
    <property type="component" value="Chromosome"/>
</dbReference>
<keyword evidence="2" id="KW-1185">Reference proteome</keyword>
<name>A0A7S9LV53_9RHOB</name>
<reference evidence="1 2" key="1">
    <citation type="submission" date="2020-11" db="EMBL/GenBank/DDBJ databases">
        <title>Description of Pontivivens ytuae sp. nov. isolated from deep sea sediment of Mariana Trench.</title>
        <authorList>
            <person name="Wang Z."/>
            <person name="Sun Q.-L."/>
            <person name="Xu X.-D."/>
            <person name="Tang Y.-Z."/>
            <person name="Zhang J."/>
        </authorList>
    </citation>
    <scope>NUCLEOTIDE SEQUENCE [LARGE SCALE GENOMIC DNA]</scope>
    <source>
        <strain evidence="1 2">MT2928</strain>
    </source>
</reference>
<dbReference type="SUPFAM" id="SSF55486">
    <property type="entry name" value="Metalloproteases ('zincins'), catalytic domain"/>
    <property type="match status" value="1"/>
</dbReference>
<evidence type="ECO:0000313" key="2">
    <source>
        <dbReference type="Proteomes" id="UP000594800"/>
    </source>
</evidence>
<accession>A0A7S9LV53</accession>